<dbReference type="FunCoup" id="A0A3N4LWA5">
    <property type="interactions" value="217"/>
</dbReference>
<evidence type="ECO:0000259" key="17">
    <source>
        <dbReference type="Pfam" id="PF00291"/>
    </source>
</evidence>
<evidence type="ECO:0000313" key="18">
    <source>
        <dbReference type="EMBL" id="RPB27186.1"/>
    </source>
</evidence>
<proteinExistence type="inferred from homology"/>
<dbReference type="InterPro" id="IPR001926">
    <property type="entry name" value="TrpB-like_PALP"/>
</dbReference>
<evidence type="ECO:0000256" key="2">
    <source>
        <dbReference type="ARBA" id="ARBA00004572"/>
    </source>
</evidence>
<evidence type="ECO:0000256" key="16">
    <source>
        <dbReference type="ARBA" id="ARBA00079149"/>
    </source>
</evidence>
<dbReference type="Pfam" id="PF00291">
    <property type="entry name" value="PALP"/>
    <property type="match status" value="1"/>
</dbReference>
<protein>
    <recommendedName>
        <fullName evidence="13">Cysteine synthase 2</fullName>
        <ecNumber evidence="4">2.5.1.47</ecNumber>
    </recommendedName>
    <alternativeName>
        <fullName evidence="15">Cysteine synthase-like protein</fullName>
    </alternativeName>
    <alternativeName>
        <fullName evidence="14">O-acetylserine (thiol)-lyase 2</fullName>
    </alternativeName>
    <alternativeName>
        <fullName evidence="16">O-acetylserine sulfhydrylase 2</fullName>
    </alternativeName>
</protein>
<evidence type="ECO:0000313" key="19">
    <source>
        <dbReference type="Proteomes" id="UP000267821"/>
    </source>
</evidence>
<dbReference type="GO" id="GO:0004124">
    <property type="term" value="F:cysteine synthase activity"/>
    <property type="evidence" value="ECO:0007669"/>
    <property type="project" value="UniProtKB-EC"/>
</dbReference>
<keyword evidence="5" id="KW-0808">Transferase</keyword>
<dbReference type="OrthoDB" id="10259545at2759"/>
<dbReference type="FunFam" id="3.40.50.1100:FF:000096">
    <property type="entry name" value="Related to cysteine synthase"/>
    <property type="match status" value="1"/>
</dbReference>
<evidence type="ECO:0000256" key="12">
    <source>
        <dbReference type="ARBA" id="ARBA00047931"/>
    </source>
</evidence>
<reference evidence="18 19" key="1">
    <citation type="journal article" date="2018" name="Nat. Ecol. Evol.">
        <title>Pezizomycetes genomes reveal the molecular basis of ectomycorrhizal truffle lifestyle.</title>
        <authorList>
            <person name="Murat C."/>
            <person name="Payen T."/>
            <person name="Noel B."/>
            <person name="Kuo A."/>
            <person name="Morin E."/>
            <person name="Chen J."/>
            <person name="Kohler A."/>
            <person name="Krizsan K."/>
            <person name="Balestrini R."/>
            <person name="Da Silva C."/>
            <person name="Montanini B."/>
            <person name="Hainaut M."/>
            <person name="Levati E."/>
            <person name="Barry K.W."/>
            <person name="Belfiori B."/>
            <person name="Cichocki N."/>
            <person name="Clum A."/>
            <person name="Dockter R.B."/>
            <person name="Fauchery L."/>
            <person name="Guy J."/>
            <person name="Iotti M."/>
            <person name="Le Tacon F."/>
            <person name="Lindquist E.A."/>
            <person name="Lipzen A."/>
            <person name="Malagnac F."/>
            <person name="Mello A."/>
            <person name="Molinier V."/>
            <person name="Miyauchi S."/>
            <person name="Poulain J."/>
            <person name="Riccioni C."/>
            <person name="Rubini A."/>
            <person name="Sitrit Y."/>
            <person name="Splivallo R."/>
            <person name="Traeger S."/>
            <person name="Wang M."/>
            <person name="Zifcakova L."/>
            <person name="Wipf D."/>
            <person name="Zambonelli A."/>
            <person name="Paolocci F."/>
            <person name="Nowrousian M."/>
            <person name="Ottonello S."/>
            <person name="Baldrian P."/>
            <person name="Spatafora J.W."/>
            <person name="Henrissat B."/>
            <person name="Nagy L.G."/>
            <person name="Aury J.M."/>
            <person name="Wincker P."/>
            <person name="Grigoriev I.V."/>
            <person name="Bonfante P."/>
            <person name="Martin F.M."/>
        </authorList>
    </citation>
    <scope>NUCLEOTIDE SEQUENCE [LARGE SCALE GENOMIC DNA]</scope>
    <source>
        <strain evidence="18 19">ATCC MYA-4762</strain>
    </source>
</reference>
<dbReference type="FunFam" id="3.40.50.1100:FF:000049">
    <property type="entry name" value="Cysteine synthase, putative"/>
    <property type="match status" value="1"/>
</dbReference>
<dbReference type="CDD" id="cd01561">
    <property type="entry name" value="CBS_like"/>
    <property type="match status" value="1"/>
</dbReference>
<keyword evidence="6" id="KW-0812">Transmembrane</keyword>
<evidence type="ECO:0000256" key="5">
    <source>
        <dbReference type="ARBA" id="ARBA00022679"/>
    </source>
</evidence>
<keyword evidence="9" id="KW-1133">Transmembrane helix</keyword>
<accession>A0A3N4LWA5</accession>
<dbReference type="PANTHER" id="PTHR10314">
    <property type="entry name" value="CYSTATHIONINE BETA-SYNTHASE"/>
    <property type="match status" value="1"/>
</dbReference>
<evidence type="ECO:0000256" key="11">
    <source>
        <dbReference type="ARBA" id="ARBA00023136"/>
    </source>
</evidence>
<dbReference type="InterPro" id="IPR050214">
    <property type="entry name" value="Cys_Synth/Cystath_Beta-Synth"/>
</dbReference>
<evidence type="ECO:0000256" key="4">
    <source>
        <dbReference type="ARBA" id="ARBA00012681"/>
    </source>
</evidence>
<evidence type="ECO:0000256" key="1">
    <source>
        <dbReference type="ARBA" id="ARBA00001933"/>
    </source>
</evidence>
<evidence type="ECO:0000256" key="15">
    <source>
        <dbReference type="ARBA" id="ARBA00078545"/>
    </source>
</evidence>
<comment type="catalytic activity">
    <reaction evidence="12">
        <text>O-acetyl-L-serine + hydrogen sulfide = L-cysteine + acetate</text>
        <dbReference type="Rhea" id="RHEA:14829"/>
        <dbReference type="ChEBI" id="CHEBI:29919"/>
        <dbReference type="ChEBI" id="CHEBI:30089"/>
        <dbReference type="ChEBI" id="CHEBI:35235"/>
        <dbReference type="ChEBI" id="CHEBI:58340"/>
        <dbReference type="EC" id="2.5.1.47"/>
    </reaction>
</comment>
<evidence type="ECO:0000256" key="10">
    <source>
        <dbReference type="ARBA" id="ARBA00023128"/>
    </source>
</evidence>
<dbReference type="STRING" id="1051890.A0A3N4LWA5"/>
<evidence type="ECO:0000256" key="9">
    <source>
        <dbReference type="ARBA" id="ARBA00022989"/>
    </source>
</evidence>
<dbReference type="InterPro" id="IPR001216">
    <property type="entry name" value="P-phosphate_BS"/>
</dbReference>
<dbReference type="PROSITE" id="PS00901">
    <property type="entry name" value="CYS_SYNTHASE"/>
    <property type="match status" value="1"/>
</dbReference>
<evidence type="ECO:0000256" key="8">
    <source>
        <dbReference type="ARBA" id="ARBA00022898"/>
    </source>
</evidence>
<evidence type="ECO:0000256" key="14">
    <source>
        <dbReference type="ARBA" id="ARBA00078263"/>
    </source>
</evidence>
<keyword evidence="7" id="KW-1000">Mitochondrion outer membrane</keyword>
<comment type="cofactor">
    <cofactor evidence="1">
        <name>pyridoxal 5'-phosphate</name>
        <dbReference type="ChEBI" id="CHEBI:597326"/>
    </cofactor>
</comment>
<evidence type="ECO:0000256" key="7">
    <source>
        <dbReference type="ARBA" id="ARBA00022787"/>
    </source>
</evidence>
<keyword evidence="19" id="KW-1185">Reference proteome</keyword>
<keyword evidence="8" id="KW-0663">Pyridoxal phosphate</keyword>
<name>A0A3N4LWA5_9PEZI</name>
<evidence type="ECO:0000256" key="6">
    <source>
        <dbReference type="ARBA" id="ARBA00022692"/>
    </source>
</evidence>
<gene>
    <name evidence="18" type="ORF">L211DRAFT_820257</name>
</gene>
<dbReference type="GO" id="GO:0006535">
    <property type="term" value="P:cysteine biosynthetic process from serine"/>
    <property type="evidence" value="ECO:0007669"/>
    <property type="project" value="InterPro"/>
</dbReference>
<dbReference type="SUPFAM" id="SSF53686">
    <property type="entry name" value="Tryptophan synthase beta subunit-like PLP-dependent enzymes"/>
    <property type="match status" value="1"/>
</dbReference>
<comment type="subcellular location">
    <subcellularLocation>
        <location evidence="2">Mitochondrion outer membrane</location>
        <topology evidence="2">Single-pass membrane protein</topology>
    </subcellularLocation>
</comment>
<keyword evidence="11" id="KW-0472">Membrane</keyword>
<dbReference type="Gene3D" id="3.40.50.1100">
    <property type="match status" value="2"/>
</dbReference>
<dbReference type="Proteomes" id="UP000267821">
    <property type="component" value="Unassembled WGS sequence"/>
</dbReference>
<dbReference type="AlphaFoldDB" id="A0A3N4LWA5"/>
<feature type="domain" description="Tryptophan synthase beta chain-like PALP" evidence="17">
    <location>
        <begin position="42"/>
        <end position="359"/>
    </location>
</feature>
<sequence length="416" mass="44482">MPDHHNPLLLLTTGLFAGALLAIAIQRLKPKPRKEDIRSGIEECIGNTPLIRIKSLSNATGCEILGKAEFLEPGGSIKDRVALNIIKTAEGQGLLRPYSGDVVYEGTVGSTGVSLAMLCRARGYLAHICMPNDQSLEKSSLLLKLGAALTTTSPAPIVSPTHFVNLARTLSTTHPTLPSSTPSSHGYFANQFETPYNFAAHYTTTGPEIFSQCGGRLSAFVSGAGTGGTLSGVAAYLKSQDPKIKIVLADPQGSGLYNKIKHGVLFSPTEKEGTRRRSQVDTIVEGIGLNRLTHNFSLGRPLISDAIRVSDEEALAMARFLVEKDGLFLGSSSAVNCFAAVKLAMELGPGHRIVTILCDSGTRHLSKFWKGMEVGASWDMEIGDVLGASKIRRFSDGARHNREQVPAGLKNEEFAA</sequence>
<dbReference type="InterPro" id="IPR036052">
    <property type="entry name" value="TrpB-like_PALP_sf"/>
</dbReference>
<dbReference type="EMBL" id="ML121532">
    <property type="protein sequence ID" value="RPB27186.1"/>
    <property type="molecule type" value="Genomic_DNA"/>
</dbReference>
<evidence type="ECO:0000256" key="13">
    <source>
        <dbReference type="ARBA" id="ARBA00072090"/>
    </source>
</evidence>
<dbReference type="EC" id="2.5.1.47" evidence="4"/>
<evidence type="ECO:0000256" key="3">
    <source>
        <dbReference type="ARBA" id="ARBA00007103"/>
    </source>
</evidence>
<dbReference type="InParanoid" id="A0A3N4LWA5"/>
<organism evidence="18 19">
    <name type="scientific">Terfezia boudieri ATCC MYA-4762</name>
    <dbReference type="NCBI Taxonomy" id="1051890"/>
    <lineage>
        <taxon>Eukaryota</taxon>
        <taxon>Fungi</taxon>
        <taxon>Dikarya</taxon>
        <taxon>Ascomycota</taxon>
        <taxon>Pezizomycotina</taxon>
        <taxon>Pezizomycetes</taxon>
        <taxon>Pezizales</taxon>
        <taxon>Pezizaceae</taxon>
        <taxon>Terfezia</taxon>
    </lineage>
</organism>
<comment type="similarity">
    <text evidence="3">Belongs to the cysteine synthase/cystathionine beta-synthase family.</text>
</comment>
<dbReference type="GO" id="GO:0005741">
    <property type="term" value="C:mitochondrial outer membrane"/>
    <property type="evidence" value="ECO:0007669"/>
    <property type="project" value="UniProtKB-SubCell"/>
</dbReference>
<keyword evidence="10" id="KW-0496">Mitochondrion</keyword>